<dbReference type="Proteomes" id="UP001295684">
    <property type="component" value="Unassembled WGS sequence"/>
</dbReference>
<feature type="compositionally biased region" description="Acidic residues" evidence="2">
    <location>
        <begin position="375"/>
        <end position="392"/>
    </location>
</feature>
<feature type="compositionally biased region" description="Acidic residues" evidence="2">
    <location>
        <begin position="628"/>
        <end position="641"/>
    </location>
</feature>
<proteinExistence type="predicted"/>
<organism evidence="3 4">
    <name type="scientific">Euplotes crassus</name>
    <dbReference type="NCBI Taxonomy" id="5936"/>
    <lineage>
        <taxon>Eukaryota</taxon>
        <taxon>Sar</taxon>
        <taxon>Alveolata</taxon>
        <taxon>Ciliophora</taxon>
        <taxon>Intramacronucleata</taxon>
        <taxon>Spirotrichea</taxon>
        <taxon>Hypotrichia</taxon>
        <taxon>Euplotida</taxon>
        <taxon>Euplotidae</taxon>
        <taxon>Moneuplotes</taxon>
    </lineage>
</organism>
<reference evidence="3" key="1">
    <citation type="submission" date="2023-07" db="EMBL/GenBank/DDBJ databases">
        <authorList>
            <consortium name="AG Swart"/>
            <person name="Singh M."/>
            <person name="Singh A."/>
            <person name="Seah K."/>
            <person name="Emmerich C."/>
        </authorList>
    </citation>
    <scope>NUCLEOTIDE SEQUENCE</scope>
    <source>
        <strain evidence="3">DP1</strain>
    </source>
</reference>
<dbReference type="AlphaFoldDB" id="A0AAD2D4Q5"/>
<feature type="region of interest" description="Disordered" evidence="2">
    <location>
        <begin position="230"/>
        <end position="264"/>
    </location>
</feature>
<feature type="compositionally biased region" description="Basic and acidic residues" evidence="2">
    <location>
        <begin position="362"/>
        <end position="374"/>
    </location>
</feature>
<feature type="compositionally biased region" description="Polar residues" evidence="2">
    <location>
        <begin position="336"/>
        <end position="361"/>
    </location>
</feature>
<feature type="compositionally biased region" description="Basic and acidic residues" evidence="2">
    <location>
        <begin position="816"/>
        <end position="832"/>
    </location>
</feature>
<evidence type="ECO:0000256" key="1">
    <source>
        <dbReference type="SAM" id="Coils"/>
    </source>
</evidence>
<feature type="compositionally biased region" description="Basic and acidic residues" evidence="2">
    <location>
        <begin position="608"/>
        <end position="625"/>
    </location>
</feature>
<protein>
    <submittedName>
        <fullName evidence="3">Uncharacterized protein</fullName>
    </submittedName>
</protein>
<accession>A0AAD2D4Q5</accession>
<feature type="compositionally biased region" description="Basic and acidic residues" evidence="2">
    <location>
        <begin position="655"/>
        <end position="686"/>
    </location>
</feature>
<feature type="region of interest" description="Disordered" evidence="2">
    <location>
        <begin position="608"/>
        <end position="691"/>
    </location>
</feature>
<keyword evidence="1" id="KW-0175">Coiled coil</keyword>
<evidence type="ECO:0000313" key="3">
    <source>
        <dbReference type="EMBL" id="CAI2379880.1"/>
    </source>
</evidence>
<feature type="region of interest" description="Disordered" evidence="2">
    <location>
        <begin position="279"/>
        <end position="304"/>
    </location>
</feature>
<sequence length="943" mass="108729">MVNPAFGGALRPVSANVLKGAGRKKFNQKDYSRDFDVRTRPKNFVKDREGLYEDAIKFKKANNNLKKENTKLKTTVRKLESELMAQQREMDEYIFNQNQGRLDFNPRYSDGMNSSYMKRPNSNLIQNLKAQVKELRTDIKKKEEEVLKIKRTLKATNIQELEVEMKLYVDECTRLRHMLEEKMMETNQIDPAELQKLQEQFQMQDNYLVNLQNENQELAETCAKMQQIMQQQQDDKGKDSKLKSKLKKITANKNKLSKNLKSKERELRQLKVDLSTAKQLSKGDTSVVKSMQEQISQLKKDHKSQEKILNNLRQDNQNKDNIIQSLTEQIRKMEENPSQPARVESNTYSQNVYENTAYQQPKNEERKSENTESDHQDDDDDDYKDDSYEDPQESNIVEDTQPHGEVDNKDEEIKGETKSIISEIEVDPLFEKVQLILQRKGIEYNKMGEMLPKPVTIISLEHKLKSMGLKDPEERLAISRYIVEPRDERKVEFNENREISNSNAENILKSKIDAYTVFKNDEEEYKKRVRQQIGRYTSTLTDALECEDLDGTGYMPANALKGCFHAMDINLDNDLIEYLIYLSGVLEKIGSSNHLMLEYSKIVELAEKQDSEESSKPQKDDRKSTDLLGDDYSDGYGDDFEDDKHDQTGASQGVDDSKDQELKKLIATDDKDPEVETDKSKDQHDSQDEDAEIDDEQMITIAENCLIRIAEELLNKDMTVRQLFEGEILAEEIEGQKIELLFPTSFLDGIQKLGITDFSDLENACLMNVLAKPQLENTILLDELIDIMENLGIPDGEGGQVQQDLGAQESVEPDQEASKPTESGKQKKKGVDLDGLSDDSKNLLLNFVIFLESESMTAANFFQEVKYEQMIKTKKNKQSSVDIVPADDFFRLMEENYEIVSDVNLTEEVKKELQEILCLDSNYKELLFMKKIDKALNEIKNIS</sequence>
<comment type="caution">
    <text evidence="3">The sequence shown here is derived from an EMBL/GenBank/DDBJ whole genome shotgun (WGS) entry which is preliminary data.</text>
</comment>
<feature type="compositionally biased region" description="Basic and acidic residues" evidence="2">
    <location>
        <begin position="233"/>
        <end position="242"/>
    </location>
</feature>
<feature type="compositionally biased region" description="Polar residues" evidence="2">
    <location>
        <begin position="279"/>
        <end position="297"/>
    </location>
</feature>
<dbReference type="EMBL" id="CAMPGE010021757">
    <property type="protein sequence ID" value="CAI2379880.1"/>
    <property type="molecule type" value="Genomic_DNA"/>
</dbReference>
<feature type="coiled-coil region" evidence="1">
    <location>
        <begin position="62"/>
        <end position="96"/>
    </location>
</feature>
<name>A0AAD2D4Q5_EUPCR</name>
<feature type="compositionally biased region" description="Basic and acidic residues" evidence="2">
    <location>
        <begin position="400"/>
        <end position="414"/>
    </location>
</feature>
<keyword evidence="4" id="KW-1185">Reference proteome</keyword>
<gene>
    <name evidence="3" type="ORF">ECRASSUSDP1_LOCUS21300</name>
</gene>
<evidence type="ECO:0000256" key="2">
    <source>
        <dbReference type="SAM" id="MobiDB-lite"/>
    </source>
</evidence>
<feature type="compositionally biased region" description="Basic residues" evidence="2">
    <location>
        <begin position="243"/>
        <end position="260"/>
    </location>
</feature>
<feature type="region of interest" description="Disordered" evidence="2">
    <location>
        <begin position="798"/>
        <end position="833"/>
    </location>
</feature>
<feature type="region of interest" description="Disordered" evidence="2">
    <location>
        <begin position="334"/>
        <end position="414"/>
    </location>
</feature>
<evidence type="ECO:0000313" key="4">
    <source>
        <dbReference type="Proteomes" id="UP001295684"/>
    </source>
</evidence>